<dbReference type="Proteomes" id="UP000461585">
    <property type="component" value="Unassembled WGS sequence"/>
</dbReference>
<keyword evidence="2" id="KW-0004">4Fe-4S</keyword>
<keyword evidence="4" id="KW-0249">Electron transport</keyword>
<dbReference type="Pfam" id="PF13237">
    <property type="entry name" value="Fer4_10"/>
    <property type="match status" value="1"/>
</dbReference>
<reference evidence="9 10" key="1">
    <citation type="submission" date="2020-01" db="EMBL/GenBank/DDBJ databases">
        <title>Anaeroalcalibacter tamaniensis gen. nov., sp. nov., moderately halophilic strictly anaerobic fermenter bacterium from mud volcano of Taman peninsula.</title>
        <authorList>
            <person name="Frolova A."/>
            <person name="Merkel A.Y."/>
            <person name="Slobodkin A.I."/>
        </authorList>
    </citation>
    <scope>NUCLEOTIDE SEQUENCE [LARGE SCALE GENOMIC DNA]</scope>
    <source>
        <strain evidence="9 10">F-3ap</strain>
    </source>
</reference>
<dbReference type="EMBL" id="JAAEEH010000015">
    <property type="protein sequence ID" value="NDL67493.1"/>
    <property type="molecule type" value="Genomic_DNA"/>
</dbReference>
<dbReference type="InterPro" id="IPR051684">
    <property type="entry name" value="Electron_Trans/Redox"/>
</dbReference>
<dbReference type="AlphaFoldDB" id="A0A7X5HVM1"/>
<gene>
    <name evidence="9" type="ORF">GXN74_07020</name>
</gene>
<evidence type="ECO:0000256" key="4">
    <source>
        <dbReference type="ARBA" id="ARBA00022982"/>
    </source>
</evidence>
<dbReference type="PANTHER" id="PTHR30176">
    <property type="entry name" value="FERREDOXIN-TYPE PROTEIN NAPH"/>
    <property type="match status" value="1"/>
</dbReference>
<evidence type="ECO:0000313" key="10">
    <source>
        <dbReference type="Proteomes" id="UP000461585"/>
    </source>
</evidence>
<keyword evidence="6" id="KW-0411">Iron-sulfur</keyword>
<keyword evidence="7" id="KW-0812">Transmembrane</keyword>
<name>A0A7X5HVM1_9FIRM</name>
<dbReference type="Pfam" id="PF12801">
    <property type="entry name" value="Fer4_5"/>
    <property type="match status" value="2"/>
</dbReference>
<keyword evidence="7" id="KW-1133">Transmembrane helix</keyword>
<dbReference type="RefSeq" id="WP_162370220.1">
    <property type="nucleotide sequence ID" value="NZ_JAAEEH010000015.1"/>
</dbReference>
<sequence length="204" mass="22910">MKRKLQRTVQIGFLALFLFLFAAGRVQMWMGLLLLGILASFLLGRVYCGWICSINTVMLGVSRLKKKLHIKSLPVPSAFSKPWVRHLALGVFIGLFLFSMATGRKVPVLPALFALGAFATFFFPEELWHQHLCPYGTLMLYPASKSPRGMAIDADLCNNCGACRRACPALAVEKGGSHHFIHQRDCLVCMECERSCRQDAIRYR</sequence>
<evidence type="ECO:0000256" key="6">
    <source>
        <dbReference type="ARBA" id="ARBA00023014"/>
    </source>
</evidence>
<accession>A0A7X5HVM1</accession>
<protein>
    <submittedName>
        <fullName evidence="9">4Fe-4S binding protein</fullName>
    </submittedName>
</protein>
<keyword evidence="5" id="KW-0408">Iron</keyword>
<dbReference type="GO" id="GO:0046872">
    <property type="term" value="F:metal ion binding"/>
    <property type="evidence" value="ECO:0007669"/>
    <property type="project" value="UniProtKB-KW"/>
</dbReference>
<dbReference type="InterPro" id="IPR017896">
    <property type="entry name" value="4Fe4S_Fe-S-bd"/>
</dbReference>
<feature type="transmembrane region" description="Helical" evidence="7">
    <location>
        <begin position="33"/>
        <end position="62"/>
    </location>
</feature>
<dbReference type="PANTHER" id="PTHR30176:SF3">
    <property type="entry name" value="FERREDOXIN-TYPE PROTEIN NAPH"/>
    <property type="match status" value="1"/>
</dbReference>
<evidence type="ECO:0000313" key="9">
    <source>
        <dbReference type="EMBL" id="NDL67493.1"/>
    </source>
</evidence>
<dbReference type="GO" id="GO:0005886">
    <property type="term" value="C:plasma membrane"/>
    <property type="evidence" value="ECO:0007669"/>
    <property type="project" value="TreeGrafter"/>
</dbReference>
<evidence type="ECO:0000259" key="8">
    <source>
        <dbReference type="PROSITE" id="PS51379"/>
    </source>
</evidence>
<keyword evidence="3" id="KW-0479">Metal-binding</keyword>
<keyword evidence="7" id="KW-0472">Membrane</keyword>
<feature type="transmembrane region" description="Helical" evidence="7">
    <location>
        <begin position="83"/>
        <end position="101"/>
    </location>
</feature>
<feature type="domain" description="4Fe-4S ferredoxin-type" evidence="8">
    <location>
        <begin position="148"/>
        <end position="177"/>
    </location>
</feature>
<dbReference type="PROSITE" id="PS00198">
    <property type="entry name" value="4FE4S_FER_1"/>
    <property type="match status" value="1"/>
</dbReference>
<evidence type="ECO:0000256" key="5">
    <source>
        <dbReference type="ARBA" id="ARBA00023004"/>
    </source>
</evidence>
<dbReference type="InterPro" id="IPR017900">
    <property type="entry name" value="4Fe4S_Fe_S_CS"/>
</dbReference>
<keyword evidence="1" id="KW-0813">Transport</keyword>
<feature type="transmembrane region" description="Helical" evidence="7">
    <location>
        <begin position="107"/>
        <end position="124"/>
    </location>
</feature>
<proteinExistence type="predicted"/>
<evidence type="ECO:0000256" key="7">
    <source>
        <dbReference type="SAM" id="Phobius"/>
    </source>
</evidence>
<evidence type="ECO:0000256" key="3">
    <source>
        <dbReference type="ARBA" id="ARBA00022723"/>
    </source>
</evidence>
<dbReference type="Gene3D" id="3.30.70.20">
    <property type="match status" value="1"/>
</dbReference>
<comment type="caution">
    <text evidence="9">The sequence shown here is derived from an EMBL/GenBank/DDBJ whole genome shotgun (WGS) entry which is preliminary data.</text>
</comment>
<evidence type="ECO:0000256" key="2">
    <source>
        <dbReference type="ARBA" id="ARBA00022485"/>
    </source>
</evidence>
<dbReference type="PROSITE" id="PS51379">
    <property type="entry name" value="4FE4S_FER_2"/>
    <property type="match status" value="2"/>
</dbReference>
<organism evidence="9 10">
    <name type="scientific">Anaerotalea alkaliphila</name>
    <dbReference type="NCBI Taxonomy" id="2662126"/>
    <lineage>
        <taxon>Bacteria</taxon>
        <taxon>Bacillati</taxon>
        <taxon>Bacillota</taxon>
        <taxon>Clostridia</taxon>
        <taxon>Eubacteriales</taxon>
        <taxon>Anaerotalea</taxon>
    </lineage>
</organism>
<dbReference type="SUPFAM" id="SSF54862">
    <property type="entry name" value="4Fe-4S ferredoxins"/>
    <property type="match status" value="1"/>
</dbReference>
<evidence type="ECO:0000256" key="1">
    <source>
        <dbReference type="ARBA" id="ARBA00022448"/>
    </source>
</evidence>
<keyword evidence="10" id="KW-1185">Reference proteome</keyword>
<dbReference type="GO" id="GO:0051539">
    <property type="term" value="F:4 iron, 4 sulfur cluster binding"/>
    <property type="evidence" value="ECO:0007669"/>
    <property type="project" value="UniProtKB-KW"/>
</dbReference>
<feature type="domain" description="4Fe-4S ferredoxin-type" evidence="8">
    <location>
        <begin position="178"/>
        <end position="204"/>
    </location>
</feature>